<protein>
    <submittedName>
        <fullName evidence="14">Transient receptor potential cation channel subfamily M member 5</fullName>
    </submittedName>
</protein>
<dbReference type="Pfam" id="PF00520">
    <property type="entry name" value="Ion_trans"/>
    <property type="match status" value="1"/>
</dbReference>
<keyword evidence="15" id="KW-1185">Reference proteome</keyword>
<dbReference type="InterPro" id="IPR050927">
    <property type="entry name" value="TRPM"/>
</dbReference>
<dbReference type="GO" id="GO:0005886">
    <property type="term" value="C:plasma membrane"/>
    <property type="evidence" value="ECO:0007669"/>
    <property type="project" value="TreeGrafter"/>
</dbReference>
<feature type="transmembrane region" description="Helical" evidence="10">
    <location>
        <begin position="865"/>
        <end position="886"/>
    </location>
</feature>
<keyword evidence="5" id="KW-0406">Ion transport</keyword>
<feature type="region of interest" description="Disordered" evidence="9">
    <location>
        <begin position="668"/>
        <end position="697"/>
    </location>
</feature>
<dbReference type="InterPro" id="IPR041491">
    <property type="entry name" value="TRPM_SLOG"/>
</dbReference>
<evidence type="ECO:0000256" key="8">
    <source>
        <dbReference type="SAM" id="Coils"/>
    </source>
</evidence>
<dbReference type="InterPro" id="IPR005821">
    <property type="entry name" value="Ion_trans_dom"/>
</dbReference>
<feature type="transmembrane region" description="Helical" evidence="10">
    <location>
        <begin position="825"/>
        <end position="845"/>
    </location>
</feature>
<evidence type="ECO:0000256" key="4">
    <source>
        <dbReference type="ARBA" id="ARBA00022989"/>
    </source>
</evidence>
<evidence type="ECO:0000259" key="11">
    <source>
        <dbReference type="Pfam" id="PF00520"/>
    </source>
</evidence>
<name>A0A8D2PA18_ZOSLA</name>
<keyword evidence="3 10" id="KW-0812">Transmembrane</keyword>
<dbReference type="Proteomes" id="UP000694401">
    <property type="component" value="Unassembled WGS sequence"/>
</dbReference>
<keyword evidence="6 10" id="KW-0472">Membrane</keyword>
<evidence type="ECO:0000256" key="7">
    <source>
        <dbReference type="ARBA" id="ARBA00023303"/>
    </source>
</evidence>
<organism evidence="14 15">
    <name type="scientific">Zosterops lateralis melanops</name>
    <dbReference type="NCBI Taxonomy" id="1220523"/>
    <lineage>
        <taxon>Eukaryota</taxon>
        <taxon>Metazoa</taxon>
        <taxon>Chordata</taxon>
        <taxon>Craniata</taxon>
        <taxon>Vertebrata</taxon>
        <taxon>Euteleostomi</taxon>
        <taxon>Archelosauria</taxon>
        <taxon>Archosauria</taxon>
        <taxon>Dinosauria</taxon>
        <taxon>Saurischia</taxon>
        <taxon>Theropoda</taxon>
        <taxon>Coelurosauria</taxon>
        <taxon>Aves</taxon>
        <taxon>Neognathae</taxon>
        <taxon>Neoaves</taxon>
        <taxon>Telluraves</taxon>
        <taxon>Australaves</taxon>
        <taxon>Passeriformes</taxon>
        <taxon>Sylvioidea</taxon>
        <taxon>Zosteropidae</taxon>
        <taxon>Zosterops</taxon>
    </lineage>
</organism>
<feature type="domain" description="TRPM-like" evidence="13">
    <location>
        <begin position="366"/>
        <end position="616"/>
    </location>
</feature>
<keyword evidence="8" id="KW-0175">Coiled coil</keyword>
<evidence type="ECO:0000259" key="12">
    <source>
        <dbReference type="Pfam" id="PF18139"/>
    </source>
</evidence>
<dbReference type="GO" id="GO:0005227">
    <property type="term" value="F:calcium-activated cation channel activity"/>
    <property type="evidence" value="ECO:0007669"/>
    <property type="project" value="TreeGrafter"/>
</dbReference>
<evidence type="ECO:0000313" key="15">
    <source>
        <dbReference type="Proteomes" id="UP000694401"/>
    </source>
</evidence>
<feature type="domain" description="Ion transport" evidence="11">
    <location>
        <begin position="732"/>
        <end position="982"/>
    </location>
</feature>
<feature type="domain" description="TRPM SLOG" evidence="12">
    <location>
        <begin position="40"/>
        <end position="266"/>
    </location>
</feature>
<feature type="coiled-coil region" evidence="8">
    <location>
        <begin position="1050"/>
        <end position="1077"/>
    </location>
</feature>
<accession>A0A8D2PA18</accession>
<evidence type="ECO:0000313" key="14">
    <source>
        <dbReference type="Ensembl" id="ENSZLMP00000010694.1"/>
    </source>
</evidence>
<sequence length="1088" mass="125699">MEEMETKLCSSDKEEAFKRELPYCTGEIDFTASGKKHGKFMKVRSTIHPGIVFEVMLNKWKLPAPNLVISLVGGEENFQMKPWLRDALKKGFIKAAESTGAWIFTSALRVGVTRHLVQAVRDLALASTSSTLSVIAIGITSLRNIQHREILDNTKSESLVHYQSDDNIQGPLYSLDHNHSHFILVDQSTPEEPDGTTKLRLTLEKYISEQRTGYGGTGSIEIPVLCLLINGGPGTLERICSGLENSAPWLILAGSGGTADILAAFMNDPQLILPDAVEKQFKEKFPAESFSWKDILQWTETIQNIISHQHLLTLHNFEQDGSEELDTVILKALVKACKSQSQEAKEYLDELKLAVAWNRVDIAKSEIFNGDVEWKSCDLEEVMMDALVNNKPEFVKLFIDNGANIYEFLTYSRLQRLYCSISQKCLLYELLLKKHEESKLTLAGPSGQQQNEQKEMSPLFTLSEVSRVLKDFLHDACKGFYQDLRHGGKKKCRLPGPLDMNQKSENPWRDLFVWAVLQNRHKMANYFWAMGQEGVASALAACKILKEMSRLETETKAASIMKEAKYEQLAVELFSECYHNSEERAFALLVRKNQYWSKTTCLQLATEADAKSFFAHDGVQAFLTKIWWGDMSTSTQILKLICTFWCPFLIYTNLISFSEENQSNYEPESFREQDSLDSERTPFFSKEEDGGNDTLEKQNPSANTAWATFMFTQWRKFWSAPVTVFMGNVIMYFAFLFLFTYVLLLDFKPPPPQGPSVKEIVLYFWVFTLVLEEIRQSFYTDEDTNLMKKFKLYVEDNWNKCDMVTIFLFIIGVTCRMLNSTFQAGRTILAIDFMVFTLRLIHIFAIHKQLGPKIIIVERMMKDVFFFLFFLSVWLIAYGVTTQALLHPDDSRVEWIFRRVLYRPYLQIFGQIPLDEIDTSRTYPRNCTFNPLQILQNTPSCPNSYANWLVILLLVIFLLVTNVLLMNLLIAMFSYTFQVVQGNTDIFWKVQRYNLIVEYHGRPALAPPFIIINHITLVLRRLFNKMEHKKKHLERDLPLGLDQKIITWELVQKEHYLVNLEQEKKESNEERFKLYSQKQQRILYPLYK</sequence>
<feature type="transmembrane region" description="Helical" evidence="10">
    <location>
        <begin position="801"/>
        <end position="819"/>
    </location>
</feature>
<evidence type="ECO:0000256" key="3">
    <source>
        <dbReference type="ARBA" id="ARBA00022692"/>
    </source>
</evidence>
<dbReference type="SUPFAM" id="SSF140860">
    <property type="entry name" value="Pseudo ankyrin repeat-like"/>
    <property type="match status" value="1"/>
</dbReference>
<dbReference type="InterPro" id="IPR057366">
    <property type="entry name" value="TRPM-like"/>
</dbReference>
<evidence type="ECO:0000256" key="2">
    <source>
        <dbReference type="ARBA" id="ARBA00022448"/>
    </source>
</evidence>
<dbReference type="PANTHER" id="PTHR13800">
    <property type="entry name" value="TRANSIENT RECEPTOR POTENTIAL CATION CHANNEL, SUBFAMILY M, MEMBER 6"/>
    <property type="match status" value="1"/>
</dbReference>
<evidence type="ECO:0000259" key="13">
    <source>
        <dbReference type="Pfam" id="PF25508"/>
    </source>
</evidence>
<dbReference type="Ensembl" id="ENSZLMT00000010990.1">
    <property type="protein sequence ID" value="ENSZLMP00000010694.1"/>
    <property type="gene ID" value="ENSZLMG00000007445.1"/>
</dbReference>
<dbReference type="AlphaFoldDB" id="A0A8D2PA18"/>
<proteinExistence type="predicted"/>
<dbReference type="GO" id="GO:0099604">
    <property type="term" value="F:ligand-gated calcium channel activity"/>
    <property type="evidence" value="ECO:0007669"/>
    <property type="project" value="TreeGrafter"/>
</dbReference>
<comment type="subcellular location">
    <subcellularLocation>
        <location evidence="1">Membrane</location>
        <topology evidence="1">Multi-pass membrane protein</topology>
    </subcellularLocation>
</comment>
<keyword evidence="7" id="KW-0407">Ion channel</keyword>
<dbReference type="Pfam" id="PF18139">
    <property type="entry name" value="LSDAT_euk"/>
    <property type="match status" value="1"/>
</dbReference>
<dbReference type="PANTHER" id="PTHR13800:SF5">
    <property type="entry name" value="TRANSIENT RECEPTOR POTENTIAL CATION CHANNEL SUBFAMILY M MEMBER 5"/>
    <property type="match status" value="1"/>
</dbReference>
<feature type="compositionally biased region" description="Basic and acidic residues" evidence="9">
    <location>
        <begin position="668"/>
        <end position="689"/>
    </location>
</feature>
<evidence type="ECO:0000256" key="10">
    <source>
        <dbReference type="SAM" id="Phobius"/>
    </source>
</evidence>
<evidence type="ECO:0000256" key="9">
    <source>
        <dbReference type="SAM" id="MobiDB-lite"/>
    </source>
</evidence>
<evidence type="ECO:0000256" key="6">
    <source>
        <dbReference type="ARBA" id="ARBA00023136"/>
    </source>
</evidence>
<keyword evidence="4 10" id="KW-1133">Transmembrane helix</keyword>
<evidence type="ECO:0000256" key="5">
    <source>
        <dbReference type="ARBA" id="ARBA00023065"/>
    </source>
</evidence>
<dbReference type="Pfam" id="PF25508">
    <property type="entry name" value="TRPM2"/>
    <property type="match status" value="1"/>
</dbReference>
<keyword evidence="2" id="KW-0813">Transport</keyword>
<reference evidence="14" key="2">
    <citation type="submission" date="2025-09" db="UniProtKB">
        <authorList>
            <consortium name="Ensembl"/>
        </authorList>
    </citation>
    <scope>IDENTIFICATION</scope>
</reference>
<feature type="transmembrane region" description="Helical" evidence="10">
    <location>
        <begin position="945"/>
        <end position="965"/>
    </location>
</feature>
<evidence type="ECO:0000256" key="1">
    <source>
        <dbReference type="ARBA" id="ARBA00004141"/>
    </source>
</evidence>
<reference evidence="14" key="1">
    <citation type="submission" date="2025-08" db="UniProtKB">
        <authorList>
            <consortium name="Ensembl"/>
        </authorList>
    </citation>
    <scope>IDENTIFICATION</scope>
</reference>
<feature type="transmembrane region" description="Helical" evidence="10">
    <location>
        <begin position="717"/>
        <end position="742"/>
    </location>
</feature>